<comment type="caution">
    <text evidence="2">The sequence shown here is derived from an EMBL/GenBank/DDBJ whole genome shotgun (WGS) entry which is preliminary data.</text>
</comment>
<dbReference type="Pfam" id="PF00403">
    <property type="entry name" value="HMA"/>
    <property type="match status" value="1"/>
</dbReference>
<sequence length="70" mass="7252">MPEFTIDVDGMVCPSCEKTVCSAVSSFESVRSVTADAEDGCVTVECAESDRAAVRECIDGLGFDVPGAGE</sequence>
<reference evidence="2 3" key="1">
    <citation type="journal article" date="2019" name="Int. J. Syst. Evol. Microbiol.">
        <title>The Global Catalogue of Microorganisms (GCM) 10K type strain sequencing project: providing services to taxonomists for standard genome sequencing and annotation.</title>
        <authorList>
            <consortium name="The Broad Institute Genomics Platform"/>
            <consortium name="The Broad Institute Genome Sequencing Center for Infectious Disease"/>
            <person name="Wu L."/>
            <person name="Ma J."/>
        </authorList>
    </citation>
    <scope>NUCLEOTIDE SEQUENCE [LARGE SCALE GENOMIC DNA]</scope>
    <source>
        <strain evidence="2 3">XZYJT29</strain>
    </source>
</reference>
<name>A0ABD5Y9E9_9EURY</name>
<dbReference type="AlphaFoldDB" id="A0ABD5Y9E9"/>
<dbReference type="RefSeq" id="WP_274323076.1">
    <property type="nucleotide sequence ID" value="NZ_CP118158.1"/>
</dbReference>
<protein>
    <submittedName>
        <fullName evidence="2">Heavy-metal-associated domain-containing protein</fullName>
    </submittedName>
</protein>
<dbReference type="PROSITE" id="PS50846">
    <property type="entry name" value="HMA_2"/>
    <property type="match status" value="1"/>
</dbReference>
<keyword evidence="3" id="KW-1185">Reference proteome</keyword>
<dbReference type="SUPFAM" id="SSF55008">
    <property type="entry name" value="HMA, heavy metal-associated domain"/>
    <property type="match status" value="1"/>
</dbReference>
<dbReference type="EMBL" id="JBHTAS010000001">
    <property type="protein sequence ID" value="MFC7142000.1"/>
    <property type="molecule type" value="Genomic_DNA"/>
</dbReference>
<dbReference type="InterPro" id="IPR036163">
    <property type="entry name" value="HMA_dom_sf"/>
</dbReference>
<gene>
    <name evidence="2" type="ORF">ACFQMA_19460</name>
</gene>
<dbReference type="InterPro" id="IPR006121">
    <property type="entry name" value="HMA_dom"/>
</dbReference>
<accession>A0ABD5Y9E9</accession>
<feature type="domain" description="HMA" evidence="1">
    <location>
        <begin position="2"/>
        <end position="66"/>
    </location>
</feature>
<dbReference type="CDD" id="cd00371">
    <property type="entry name" value="HMA"/>
    <property type="match status" value="1"/>
</dbReference>
<proteinExistence type="predicted"/>
<dbReference type="GeneID" id="78822332"/>
<evidence type="ECO:0000259" key="1">
    <source>
        <dbReference type="PROSITE" id="PS50846"/>
    </source>
</evidence>
<evidence type="ECO:0000313" key="3">
    <source>
        <dbReference type="Proteomes" id="UP001596432"/>
    </source>
</evidence>
<dbReference type="Gene3D" id="3.30.70.100">
    <property type="match status" value="1"/>
</dbReference>
<dbReference type="Proteomes" id="UP001596432">
    <property type="component" value="Unassembled WGS sequence"/>
</dbReference>
<evidence type="ECO:0000313" key="2">
    <source>
        <dbReference type="EMBL" id="MFC7142000.1"/>
    </source>
</evidence>
<organism evidence="2 3">
    <name type="scientific">Halosimplex aquaticum</name>
    <dbReference type="NCBI Taxonomy" id="3026162"/>
    <lineage>
        <taxon>Archaea</taxon>
        <taxon>Methanobacteriati</taxon>
        <taxon>Methanobacteriota</taxon>
        <taxon>Stenosarchaea group</taxon>
        <taxon>Halobacteria</taxon>
        <taxon>Halobacteriales</taxon>
        <taxon>Haloarculaceae</taxon>
        <taxon>Halosimplex</taxon>
    </lineage>
</organism>